<dbReference type="PANTHER" id="PTHR14237:SF14">
    <property type="entry name" value="PYRIDOXAL PHOSPHATE (PLP)-DEPENDENT TRANSFERASES SUPERFAMILY PROTEIN"/>
    <property type="match status" value="1"/>
</dbReference>
<evidence type="ECO:0000313" key="3">
    <source>
        <dbReference type="Proteomes" id="UP001141552"/>
    </source>
</evidence>
<feature type="region of interest" description="Disordered" evidence="1">
    <location>
        <begin position="417"/>
        <end position="439"/>
    </location>
</feature>
<gene>
    <name evidence="2" type="ORF">Tsubulata_009871</name>
</gene>
<feature type="compositionally biased region" description="Basic and acidic residues" evidence="1">
    <location>
        <begin position="556"/>
        <end position="568"/>
    </location>
</feature>
<feature type="region of interest" description="Disordered" evidence="1">
    <location>
        <begin position="492"/>
        <end position="568"/>
    </location>
</feature>
<feature type="compositionally biased region" description="Basic and acidic residues" evidence="1">
    <location>
        <begin position="459"/>
        <end position="470"/>
    </location>
</feature>
<dbReference type="SUPFAM" id="SSF53383">
    <property type="entry name" value="PLP-dependent transferases"/>
    <property type="match status" value="1"/>
</dbReference>
<dbReference type="InterPro" id="IPR015424">
    <property type="entry name" value="PyrdxlP-dep_Trfase"/>
</dbReference>
<dbReference type="OrthoDB" id="10264306at2759"/>
<evidence type="ECO:0008006" key="4">
    <source>
        <dbReference type="Google" id="ProtNLM"/>
    </source>
</evidence>
<feature type="compositionally biased region" description="Basic and acidic residues" evidence="1">
    <location>
        <begin position="708"/>
        <end position="717"/>
    </location>
</feature>
<dbReference type="Gene3D" id="3.40.640.10">
    <property type="entry name" value="Type I PLP-dependent aspartate aminotransferase-like (Major domain)"/>
    <property type="match status" value="1"/>
</dbReference>
<feature type="region of interest" description="Disordered" evidence="1">
    <location>
        <begin position="21"/>
        <end position="40"/>
    </location>
</feature>
<feature type="compositionally biased region" description="Polar residues" evidence="1">
    <location>
        <begin position="718"/>
        <end position="727"/>
    </location>
</feature>
<dbReference type="Proteomes" id="UP001141552">
    <property type="component" value="Unassembled WGS sequence"/>
</dbReference>
<keyword evidence="3" id="KW-1185">Reference proteome</keyword>
<protein>
    <recommendedName>
        <fullName evidence="4">Aminotransferase class V domain-containing protein</fullName>
    </recommendedName>
</protein>
<comment type="caution">
    <text evidence="2">The sequence shown here is derived from an EMBL/GenBank/DDBJ whole genome shotgun (WGS) entry which is preliminary data.</text>
</comment>
<feature type="compositionally biased region" description="Acidic residues" evidence="1">
    <location>
        <begin position="728"/>
        <end position="743"/>
    </location>
</feature>
<feature type="compositionally biased region" description="Basic and acidic residues" evidence="1">
    <location>
        <begin position="24"/>
        <end position="34"/>
    </location>
</feature>
<dbReference type="AlphaFoldDB" id="A0A9Q0JIR0"/>
<evidence type="ECO:0000256" key="1">
    <source>
        <dbReference type="SAM" id="MobiDB-lite"/>
    </source>
</evidence>
<feature type="region of interest" description="Disordered" evidence="1">
    <location>
        <begin position="459"/>
        <end position="480"/>
    </location>
</feature>
<reference evidence="2" key="2">
    <citation type="journal article" date="2023" name="Plants (Basel)">
        <title>Annotation of the Turnera subulata (Passifloraceae) Draft Genome Reveals the S-Locus Evolved after the Divergence of Turneroideae from Passifloroideae in a Stepwise Manner.</title>
        <authorList>
            <person name="Henning P.M."/>
            <person name="Roalson E.H."/>
            <person name="Mir W."/>
            <person name="McCubbin A.G."/>
            <person name="Shore J.S."/>
        </authorList>
    </citation>
    <scope>NUCLEOTIDE SEQUENCE</scope>
    <source>
        <strain evidence="2">F60SS</strain>
    </source>
</reference>
<evidence type="ECO:0000313" key="2">
    <source>
        <dbReference type="EMBL" id="KAJ4843268.1"/>
    </source>
</evidence>
<feature type="region of interest" description="Disordered" evidence="1">
    <location>
        <begin position="54"/>
        <end position="80"/>
    </location>
</feature>
<proteinExistence type="predicted"/>
<reference evidence="2" key="1">
    <citation type="submission" date="2022-02" db="EMBL/GenBank/DDBJ databases">
        <authorList>
            <person name="Henning P.M."/>
            <person name="McCubbin A.G."/>
            <person name="Shore J.S."/>
        </authorList>
    </citation>
    <scope>NUCLEOTIDE SEQUENCE</scope>
    <source>
        <strain evidence="2">F60SS</strain>
        <tissue evidence="2">Leaves</tissue>
    </source>
</reference>
<organism evidence="2 3">
    <name type="scientific">Turnera subulata</name>
    <dbReference type="NCBI Taxonomy" id="218843"/>
    <lineage>
        <taxon>Eukaryota</taxon>
        <taxon>Viridiplantae</taxon>
        <taxon>Streptophyta</taxon>
        <taxon>Embryophyta</taxon>
        <taxon>Tracheophyta</taxon>
        <taxon>Spermatophyta</taxon>
        <taxon>Magnoliopsida</taxon>
        <taxon>eudicotyledons</taxon>
        <taxon>Gunneridae</taxon>
        <taxon>Pentapetalae</taxon>
        <taxon>rosids</taxon>
        <taxon>fabids</taxon>
        <taxon>Malpighiales</taxon>
        <taxon>Passifloraceae</taxon>
        <taxon>Turnera</taxon>
    </lineage>
</organism>
<name>A0A9Q0JIR0_9ROSI</name>
<dbReference type="InterPro" id="IPR015421">
    <property type="entry name" value="PyrdxlP-dep_Trfase_major"/>
</dbReference>
<feature type="compositionally biased region" description="Polar residues" evidence="1">
    <location>
        <begin position="620"/>
        <end position="645"/>
    </location>
</feature>
<dbReference type="PANTHER" id="PTHR14237">
    <property type="entry name" value="MOLYBDOPTERIN COFACTOR SULFURASE MOSC"/>
    <property type="match status" value="1"/>
</dbReference>
<feature type="compositionally biased region" description="Basic and acidic residues" evidence="1">
    <location>
        <begin position="605"/>
        <end position="614"/>
    </location>
</feature>
<feature type="region of interest" description="Disordered" evidence="1">
    <location>
        <begin position="585"/>
        <end position="645"/>
    </location>
</feature>
<accession>A0A9Q0JIR0</accession>
<sequence>MHLSLWKPISHCAALILDKKSRRKDGSESNHEVKGNPSVLRKLQEHKLREALEEASEDGSLVKSQDIESETQANQDENLGRSRSLARLNAQREFLRATALAADRIFESEDAIPALHESFSKFLTMYPKYQSSEKVDQLRSDEYGHLSPKVCLDYCGFGLFSYLQTVHYWESSTFSLSEITANLSNHALYGGAEKGTVEHDIKTRIMDYLNIPEHEYGLVFTVSRGSAFKLLAESYPFQTNKKLLTMFDYESQSVNWMAQSAKDKGAKVYSAWFKWPTLKLCSTDLRKQIANKKRRKKDSATGLFVFPVQSRVTGAKYSYQWMALAQQNNWHVLLDAGSLGPKDMDSLGLSLFRPDFIITSFYRVFGYDPTGFGCLLIKKSVMGSLQNQSGSTGSGMVKITPEYPMYLSDSVDGLDRLGGIEDDEAGNADEHSETRPGLQLPAFSGAYTAAQVRDVFETEMEHDNSSDRDGTSTIFEETESVSVGEVMKSPVFSEDESSDNSFWIDLGQSPLGSDSAGQLSRQKTASPLPPFWYPGKKNHKRQSPKPTSKIYGSPLYDDKGVNSGSHDDHHVLSFDAAVMSVSQELDRVKEVPEEETDAALPNDVKGSDHRHVHEIEEEPGTSNGLSSNSARNRSHLSNSTSAAQHYSLTNGSTSAICADVKESAIRRETEGEFRLLGRREGNKFGGGRFFGLEENEHSSRGRRVSFSMEDKKERLSHTQEPGDSVTSLDDEDYTSDGEYGDGQEWDRREPEINCRHLDHVNLLGLNKTTLRLRFLINWLVTSLLQLRLPSSDGDGRAPLVHIYGPKIKYERGAAVAFNVRDRSRGLINPEIVQKLAEREGISLGIGFLSHIRILDSPRHGRGPLNFDDTTLCRPMENGQHNGKSGFIRVEVVTASLGFLTNFEDVYKLWAFVSKFLNPTFVTEGNGLATVEEGTEM</sequence>
<feature type="compositionally biased region" description="Polar residues" evidence="1">
    <location>
        <begin position="510"/>
        <end position="525"/>
    </location>
</feature>
<dbReference type="EMBL" id="JAKUCV010002279">
    <property type="protein sequence ID" value="KAJ4843268.1"/>
    <property type="molecule type" value="Genomic_DNA"/>
</dbReference>
<feature type="region of interest" description="Disordered" evidence="1">
    <location>
        <begin position="700"/>
        <end position="745"/>
    </location>
</feature>